<feature type="transmembrane region" description="Helical" evidence="1">
    <location>
        <begin position="52"/>
        <end position="85"/>
    </location>
</feature>
<evidence type="ECO:0000313" key="2">
    <source>
        <dbReference type="EMBL" id="AEE96477.1"/>
    </source>
</evidence>
<organism evidence="2 3">
    <name type="scientific">Mahella australiensis (strain DSM 15567 / CIP 107919 / 50-1 BON)</name>
    <dbReference type="NCBI Taxonomy" id="697281"/>
    <lineage>
        <taxon>Bacteria</taxon>
        <taxon>Bacillati</taxon>
        <taxon>Bacillota</taxon>
        <taxon>Clostridia</taxon>
        <taxon>Thermoanaerobacterales</taxon>
        <taxon>Thermoanaerobacterales Family IV. Incertae Sedis</taxon>
        <taxon>Mahella</taxon>
    </lineage>
</organism>
<name>F3ZWN4_MAHA5</name>
<dbReference type="AlphaFoldDB" id="F3ZWN4"/>
<dbReference type="PIRSF" id="PIRSF031501">
    <property type="entry name" value="QueT"/>
    <property type="match status" value="1"/>
</dbReference>
<dbReference type="HOGENOM" id="CLU_104115_0_0_9"/>
<protein>
    <recommendedName>
        <fullName evidence="4">QueT transporter</fullName>
    </recommendedName>
</protein>
<evidence type="ECO:0000313" key="3">
    <source>
        <dbReference type="Proteomes" id="UP000008457"/>
    </source>
</evidence>
<evidence type="ECO:0000256" key="1">
    <source>
        <dbReference type="SAM" id="Phobius"/>
    </source>
</evidence>
<keyword evidence="3" id="KW-1185">Reference proteome</keyword>
<dbReference type="EMBL" id="CP002360">
    <property type="protein sequence ID" value="AEE96477.1"/>
    <property type="molecule type" value="Genomic_DNA"/>
</dbReference>
<dbReference type="PANTHER" id="PTHR40044">
    <property type="entry name" value="INTEGRAL MEMBRANE PROTEIN-RELATED"/>
    <property type="match status" value="1"/>
</dbReference>
<dbReference type="PANTHER" id="PTHR40044:SF1">
    <property type="entry name" value="INTEGRAL MEMBRANE PROTEIN"/>
    <property type="match status" value="1"/>
</dbReference>
<sequence>MRMNSRYITKVGLIAALYAVLTYILPSGLSYGPVQFRLSEGLVLLPYAEPAAVLGLAIGCIISNLASPFGIIDIIAGSAATLIAAYLTHILRKTGKVYLAALPPIVLNGLGVSLYVSYFSRTPYWITAGYITLSECIAVFGVAMPVLAVYMKYVKPRLA</sequence>
<feature type="transmembrane region" description="Helical" evidence="1">
    <location>
        <begin position="12"/>
        <end position="32"/>
    </location>
</feature>
<dbReference type="Pfam" id="PF06177">
    <property type="entry name" value="QueT"/>
    <property type="match status" value="1"/>
</dbReference>
<reference evidence="2 3" key="2">
    <citation type="journal article" date="2011" name="Stand. Genomic Sci.">
        <title>Complete genome sequence of Mahella australiensis type strain (50-1 BON).</title>
        <authorList>
            <person name="Sikorski J."/>
            <person name="Teshima H."/>
            <person name="Nolan M."/>
            <person name="Lucas S."/>
            <person name="Hammon N."/>
            <person name="Deshpande S."/>
            <person name="Cheng J.F."/>
            <person name="Pitluck S."/>
            <person name="Liolios K."/>
            <person name="Pagani I."/>
            <person name="Ivanova N."/>
            <person name="Huntemann M."/>
            <person name="Mavromatis K."/>
            <person name="Ovchinikova G."/>
            <person name="Pati A."/>
            <person name="Tapia R."/>
            <person name="Han C."/>
            <person name="Goodwin L."/>
            <person name="Chen A."/>
            <person name="Palaniappan K."/>
            <person name="Land M."/>
            <person name="Hauser L."/>
            <person name="Ngatchou-Djao O.D."/>
            <person name="Rohde M."/>
            <person name="Pukall R."/>
            <person name="Spring S."/>
            <person name="Abt B."/>
            <person name="Goker M."/>
            <person name="Detter J.C."/>
            <person name="Woyke T."/>
            <person name="Bristow J."/>
            <person name="Markowitz V."/>
            <person name="Hugenholtz P."/>
            <person name="Eisen J.A."/>
            <person name="Kyrpides N.C."/>
            <person name="Klenk H.P."/>
            <person name="Lapidus A."/>
        </authorList>
    </citation>
    <scope>NUCLEOTIDE SEQUENCE [LARGE SCALE GENOMIC DNA]</scope>
    <source>
        <strain evidence="3">DSM 15567 / CIP 107919 / 50-1 BON</strain>
    </source>
</reference>
<dbReference type="eggNOG" id="COG4708">
    <property type="taxonomic scope" value="Bacteria"/>
</dbReference>
<evidence type="ECO:0008006" key="4">
    <source>
        <dbReference type="Google" id="ProtNLM"/>
    </source>
</evidence>
<dbReference type="InterPro" id="IPR010387">
    <property type="entry name" value="QueT"/>
</dbReference>
<dbReference type="STRING" id="697281.Mahau_1283"/>
<feature type="transmembrane region" description="Helical" evidence="1">
    <location>
        <begin position="124"/>
        <end position="150"/>
    </location>
</feature>
<dbReference type="KEGG" id="mas:Mahau_1283"/>
<dbReference type="Proteomes" id="UP000008457">
    <property type="component" value="Chromosome"/>
</dbReference>
<reference evidence="3" key="1">
    <citation type="submission" date="2010-11" db="EMBL/GenBank/DDBJ databases">
        <title>The complete genome of Mahella australiensis DSM 15567.</title>
        <authorList>
            <consortium name="US DOE Joint Genome Institute (JGI-PGF)"/>
            <person name="Lucas S."/>
            <person name="Copeland A."/>
            <person name="Lapidus A."/>
            <person name="Bruce D."/>
            <person name="Goodwin L."/>
            <person name="Pitluck S."/>
            <person name="Kyrpides N."/>
            <person name="Mavromatis K."/>
            <person name="Pagani I."/>
            <person name="Ivanova N."/>
            <person name="Teshima H."/>
            <person name="Brettin T."/>
            <person name="Detter J.C."/>
            <person name="Han C."/>
            <person name="Tapia R."/>
            <person name="Land M."/>
            <person name="Hauser L."/>
            <person name="Markowitz V."/>
            <person name="Cheng J.-F."/>
            <person name="Hugenholtz P."/>
            <person name="Woyke T."/>
            <person name="Wu D."/>
            <person name="Spring S."/>
            <person name="Pukall R."/>
            <person name="Steenblock K."/>
            <person name="Schneider S."/>
            <person name="Klenk H.-P."/>
            <person name="Eisen J.A."/>
        </authorList>
    </citation>
    <scope>NUCLEOTIDE SEQUENCE [LARGE SCALE GENOMIC DNA]</scope>
    <source>
        <strain evidence="3">DSM 15567 / CIP 107919 / 50-1 BON</strain>
    </source>
</reference>
<keyword evidence="1" id="KW-0472">Membrane</keyword>
<keyword evidence="1" id="KW-1133">Transmembrane helix</keyword>
<feature type="transmembrane region" description="Helical" evidence="1">
    <location>
        <begin position="97"/>
        <end position="118"/>
    </location>
</feature>
<gene>
    <name evidence="2" type="ordered locus">Mahau_1283</name>
</gene>
<proteinExistence type="predicted"/>
<accession>F3ZWN4</accession>
<keyword evidence="1" id="KW-0812">Transmembrane</keyword>